<name>A0ACB5U212_CANBO</name>
<protein>
    <submittedName>
        <fullName evidence="1">Unnamed protein product</fullName>
    </submittedName>
</protein>
<proteinExistence type="predicted"/>
<reference evidence="1" key="1">
    <citation type="submission" date="2023-04" db="EMBL/GenBank/DDBJ databases">
        <title>Candida boidinii NBRC 1967.</title>
        <authorList>
            <person name="Ichikawa N."/>
            <person name="Sato H."/>
            <person name="Tonouchi N."/>
        </authorList>
    </citation>
    <scope>NUCLEOTIDE SEQUENCE</scope>
    <source>
        <strain evidence="1">NBRC 1967</strain>
    </source>
</reference>
<comment type="caution">
    <text evidence="1">The sequence shown here is derived from an EMBL/GenBank/DDBJ whole genome shotgun (WGS) entry which is preliminary data.</text>
</comment>
<dbReference type="Proteomes" id="UP001165101">
    <property type="component" value="Unassembled WGS sequence"/>
</dbReference>
<dbReference type="EMBL" id="BSXV01004001">
    <property type="protein sequence ID" value="GME99498.1"/>
    <property type="molecule type" value="Genomic_DNA"/>
</dbReference>
<organism evidence="1 2">
    <name type="scientific">Candida boidinii</name>
    <name type="common">Yeast</name>
    <dbReference type="NCBI Taxonomy" id="5477"/>
    <lineage>
        <taxon>Eukaryota</taxon>
        <taxon>Fungi</taxon>
        <taxon>Dikarya</taxon>
        <taxon>Ascomycota</taxon>
        <taxon>Saccharomycotina</taxon>
        <taxon>Pichiomycetes</taxon>
        <taxon>Pichiales</taxon>
        <taxon>Pichiaceae</taxon>
        <taxon>Ogataea</taxon>
        <taxon>Ogataea/Candida clade</taxon>
    </lineage>
</organism>
<keyword evidence="2" id="KW-1185">Reference proteome</keyword>
<evidence type="ECO:0000313" key="2">
    <source>
        <dbReference type="Proteomes" id="UP001165101"/>
    </source>
</evidence>
<gene>
    <name evidence="1" type="ORF">Cboi01_000530800</name>
</gene>
<accession>A0ACB5U212</accession>
<sequence>MTNQIEELKINEQVINLKLKKQLNTLDKIDDDDHDIDHDHNTNDKDIEGKTTEILDLNETDKSNLKLNTSKNLEIDILKKDIDSYKSRINNLELRNENLIKELTISKSNIEINKINNENNDKIKILENDNLILLGRLNNERKNFDNLIKKNNKKFENFKIEINSLNNEIKHLKKRYNDTIDYDEIKKELEIIKEIEFGELNINDNDEDTNNNNKKKIIKKLSSSSRSSTPIQDDDVDGDNYKDGQDDNDDDDDENDDNENNDENSEEDSLIEVESTLLMKNKKLTNELISLKNKNEELNKKLSNLELEINSKNNEINDLQLLNNQLENDLIDLNNNSQIRKNINDGTIAGSIINGGGANDDNWDTMSMISSVAGTVKTSRNSFNGSMSSSSSRLSPVSSIIGFDPSINSQQQQQQQQLNQQDSSILPIITQQRDRFRLRNKELEDDSKKQFGKIVELKREINSLKTDNRELYERIRFLQYNKDQNQKQNNGNKKN</sequence>
<evidence type="ECO:0000313" key="1">
    <source>
        <dbReference type="EMBL" id="GME99498.1"/>
    </source>
</evidence>